<protein>
    <submittedName>
        <fullName evidence="1">Uncharacterized protein</fullName>
    </submittedName>
</protein>
<dbReference type="Proteomes" id="UP000737018">
    <property type="component" value="Unassembled WGS sequence"/>
</dbReference>
<accession>A0A8J4QXC4</accession>
<comment type="caution">
    <text evidence="1">The sequence shown here is derived from an EMBL/GenBank/DDBJ whole genome shotgun (WGS) entry which is preliminary data.</text>
</comment>
<name>A0A8J4QXC4_9ROSI</name>
<evidence type="ECO:0000313" key="1">
    <source>
        <dbReference type="EMBL" id="KAF3954694.1"/>
    </source>
</evidence>
<keyword evidence="2" id="KW-1185">Reference proteome</keyword>
<feature type="non-terminal residue" evidence="1">
    <location>
        <position position="1"/>
    </location>
</feature>
<dbReference type="EMBL" id="JRKL02003615">
    <property type="protein sequence ID" value="KAF3954694.1"/>
    <property type="molecule type" value="Genomic_DNA"/>
</dbReference>
<evidence type="ECO:0000313" key="2">
    <source>
        <dbReference type="Proteomes" id="UP000737018"/>
    </source>
</evidence>
<gene>
    <name evidence="1" type="ORF">CMV_019986</name>
</gene>
<reference evidence="1" key="1">
    <citation type="submission" date="2020-03" db="EMBL/GenBank/DDBJ databases">
        <title>Castanea mollissima Vanexum genome sequencing.</title>
        <authorList>
            <person name="Staton M."/>
        </authorList>
    </citation>
    <scope>NUCLEOTIDE SEQUENCE</scope>
    <source>
        <tissue evidence="1">Leaf</tissue>
    </source>
</reference>
<proteinExistence type="predicted"/>
<dbReference type="AlphaFoldDB" id="A0A8J4QXC4"/>
<organism evidence="1 2">
    <name type="scientific">Castanea mollissima</name>
    <name type="common">Chinese chestnut</name>
    <dbReference type="NCBI Taxonomy" id="60419"/>
    <lineage>
        <taxon>Eukaryota</taxon>
        <taxon>Viridiplantae</taxon>
        <taxon>Streptophyta</taxon>
        <taxon>Embryophyta</taxon>
        <taxon>Tracheophyta</taxon>
        <taxon>Spermatophyta</taxon>
        <taxon>Magnoliopsida</taxon>
        <taxon>eudicotyledons</taxon>
        <taxon>Gunneridae</taxon>
        <taxon>Pentapetalae</taxon>
        <taxon>rosids</taxon>
        <taxon>fabids</taxon>
        <taxon>Fagales</taxon>
        <taxon>Fagaceae</taxon>
        <taxon>Castanea</taxon>
    </lineage>
</organism>
<sequence>MLTTTPHPHIHIVSFPLLHRPKAPNSSFIEHVEDNANHFTSPPSATVSADRFGLYNQPDWQTILTSLLRTPSSSSASKALSRISSVE</sequence>